<feature type="domain" description="Endonuclease/exonuclease/phosphatase" evidence="1">
    <location>
        <begin position="2"/>
        <end position="63"/>
    </location>
</feature>
<dbReference type="InterPro" id="IPR005135">
    <property type="entry name" value="Endo/exonuclease/phosphatase"/>
</dbReference>
<dbReference type="InterPro" id="IPR036691">
    <property type="entry name" value="Endo/exonu/phosph_ase_sf"/>
</dbReference>
<dbReference type="GO" id="GO:0003824">
    <property type="term" value="F:catalytic activity"/>
    <property type="evidence" value="ECO:0007669"/>
    <property type="project" value="InterPro"/>
</dbReference>
<protein>
    <recommendedName>
        <fullName evidence="1">Endonuclease/exonuclease/phosphatase domain-containing protein</fullName>
    </recommendedName>
</protein>
<name>J0L9X7_AURST</name>
<keyword evidence="4" id="KW-1185">Reference proteome</keyword>
<dbReference type="AlphaFoldDB" id="J0L9X7"/>
<dbReference type="Gene3D" id="3.60.10.10">
    <property type="entry name" value="Endonuclease/exonuclease/phosphatase"/>
    <property type="match status" value="1"/>
</dbReference>
<evidence type="ECO:0000313" key="2">
    <source>
        <dbReference type="EMBL" id="EJD32595.1"/>
    </source>
</evidence>
<feature type="non-terminal residue" evidence="3">
    <location>
        <position position="63"/>
    </location>
</feature>
<reference evidence="4" key="2">
    <citation type="journal article" date="2012" name="Science">
        <title>The Paleozoic origin of enzymatic lignin decomposition reconstructed from 31 fungal genomes.</title>
        <authorList>
            <person name="Floudas D."/>
            <person name="Binder M."/>
            <person name="Riley R."/>
            <person name="Barry K."/>
            <person name="Blanchette R.A."/>
            <person name="Henrissat B."/>
            <person name="Martinez A.T."/>
            <person name="Otillar R."/>
            <person name="Spatafora J.W."/>
            <person name="Yadav J.S."/>
            <person name="Aerts A."/>
            <person name="Benoit I."/>
            <person name="Boyd A."/>
            <person name="Carlson A."/>
            <person name="Copeland A."/>
            <person name="Coutinho P.M."/>
            <person name="de Vries R.P."/>
            <person name="Ferreira P."/>
            <person name="Findley K."/>
            <person name="Foster B."/>
            <person name="Gaskell J."/>
            <person name="Glotzer D."/>
            <person name="Gorecki P."/>
            <person name="Heitman J."/>
            <person name="Hesse C."/>
            <person name="Hori C."/>
            <person name="Igarashi K."/>
            <person name="Jurgens J.A."/>
            <person name="Kallen N."/>
            <person name="Kersten P."/>
            <person name="Kohler A."/>
            <person name="Kuees U."/>
            <person name="Kumar T.K.A."/>
            <person name="Kuo A."/>
            <person name="LaButti K."/>
            <person name="Larrondo L.F."/>
            <person name="Lindquist E."/>
            <person name="Ling A."/>
            <person name="Lombard V."/>
            <person name="Lucas S."/>
            <person name="Lundell T."/>
            <person name="Martin R."/>
            <person name="McLaughlin D.J."/>
            <person name="Morgenstern I."/>
            <person name="Morin E."/>
            <person name="Murat C."/>
            <person name="Nagy L.G."/>
            <person name="Nolan M."/>
            <person name="Ohm R.A."/>
            <person name="Patyshakuliyeva A."/>
            <person name="Rokas A."/>
            <person name="Ruiz-Duenas F.J."/>
            <person name="Sabat G."/>
            <person name="Salamov A."/>
            <person name="Samejima M."/>
            <person name="Schmutz J."/>
            <person name="Slot J.C."/>
            <person name="St John F."/>
            <person name="Stenlid J."/>
            <person name="Sun H."/>
            <person name="Sun S."/>
            <person name="Syed K."/>
            <person name="Tsang A."/>
            <person name="Wiebenga A."/>
            <person name="Young D."/>
            <person name="Pisabarro A."/>
            <person name="Eastwood D.C."/>
            <person name="Martin F."/>
            <person name="Cullen D."/>
            <person name="Grigoriev I.V."/>
            <person name="Hibbett D.S."/>
        </authorList>
    </citation>
    <scope>NUCLEOTIDE SEQUENCE [LARGE SCALE GENOMIC DNA]</scope>
    <source>
        <strain evidence="4">TFB10046</strain>
    </source>
</reference>
<dbReference type="Proteomes" id="UP000006514">
    <property type="component" value="Unassembled WGS sequence"/>
</dbReference>
<dbReference type="Pfam" id="PF14529">
    <property type="entry name" value="Exo_endo_phos_2"/>
    <property type="match status" value="1"/>
</dbReference>
<evidence type="ECO:0000259" key="1">
    <source>
        <dbReference type="Pfam" id="PF14529"/>
    </source>
</evidence>
<dbReference type="OrthoDB" id="3291920at2759"/>
<dbReference type="KEGG" id="adl:AURDEDRAFT_77578"/>
<accession>J0L9X7</accession>
<reference evidence="3" key="1">
    <citation type="submission" date="2011-12" db="EMBL/GenBank/DDBJ databases">
        <title>Diversity and evolution of the wood decay enzymatic apparatus in saprotrophic Agaricomycotina.</title>
        <authorList>
            <consortium name="US DOE Joint Genome Institute (JGI-PGF)"/>
            <person name="Floudas D."/>
            <person name="Binder M."/>
            <person name="Riley R."/>
            <person name="Barry K."/>
            <person name="Blanchette R.A."/>
            <person name="Henrissat B."/>
            <person name="Martinez A.T."/>
            <person name="Ortillar R."/>
            <person name="Spatafora J.W."/>
            <person name="Yadav J.S."/>
            <person name="Aerts A."/>
            <person name="Benoit I."/>
            <person name="Boyd A."/>
            <person name="Carlson A."/>
            <person name="Copeland A."/>
            <person name="Coutinho P.M."/>
            <person name="Coutinho P."/>
            <person name="Ferreira P."/>
            <person name="Findley K."/>
            <person name="Foster B."/>
            <person name="Gaskell J."/>
            <person name="Glotzer D."/>
            <person name="Gorecki P."/>
            <person name="Heitman J."/>
            <person name="Hesse C."/>
            <person name="Hori C."/>
            <person name="Igarashi K."/>
            <person name="Jurgens J.A."/>
            <person name="Kallen N."/>
            <person name="Kersten P."/>
            <person name="Khajamohiddin S."/>
            <person name="Kohler A."/>
            <person name="Kues U."/>
            <person name="Kues U."/>
            <person name="Kuo A."/>
            <person name="LaButti K."/>
            <person name="Larrondo L.F."/>
            <person name="Lindquist E."/>
            <person name="Ling A."/>
            <person name="Lucas S."/>
            <person name="Lundell T."/>
            <person name="Martin R."/>
            <person name="McLaughlin D.J."/>
            <person name="Morgenstern I."/>
            <person name="Morin E."/>
            <person name="Murat C."/>
            <person name="Nolan M."/>
            <person name="Ohm R.A."/>
            <person name="Patyshakuliyeva A."/>
            <person name="Rokas A."/>
            <person name="Ruiz-Duenas F.J."/>
            <person name="Sabat G."/>
            <person name="Salamov A."/>
            <person name="Samejima M."/>
            <person name="Schmutz J."/>
            <person name="Slot J.C."/>
            <person name="John F.S."/>
            <person name="Stenlid J."/>
            <person name="Sun H."/>
            <person name="Sun S."/>
            <person name="Tsang A."/>
            <person name="Wiebenga A."/>
            <person name="Young D."/>
            <person name="Pisabarro A."/>
            <person name="Eastwood D.C."/>
            <person name="Martin F."/>
            <person name="Cullen D."/>
            <person name="Grigoriev I.V."/>
            <person name="Grigoriev I."/>
        </authorList>
    </citation>
    <scope>NUCLEOTIDE SEQUENCE</scope>
    <source>
        <strain evidence="3">TFB-10046 SS5</strain>
    </source>
</reference>
<dbReference type="EMBL" id="JH688369">
    <property type="protein sequence ID" value="EJD33201.1"/>
    <property type="molecule type" value="Genomic_DNA"/>
</dbReference>
<sequence length="63" mass="7338">MPIVIAMDANEHHPLWDSHTRYTSHGGEALLEWMEEHSYSVLNDPDVPTWRKDDYTQSSVLDL</sequence>
<dbReference type="OMA" id="IDANEHY"/>
<gene>
    <name evidence="3" type="ORF">AURDEDRAFT_77164</name>
    <name evidence="2" type="ORF">AURDEDRAFT_77578</name>
</gene>
<evidence type="ECO:0000313" key="3">
    <source>
        <dbReference type="EMBL" id="EJD33201.1"/>
    </source>
</evidence>
<dbReference type="EMBL" id="JH688817">
    <property type="protein sequence ID" value="EJD32595.1"/>
    <property type="molecule type" value="Genomic_DNA"/>
</dbReference>
<proteinExistence type="predicted"/>
<organism evidence="3 4">
    <name type="scientific">Auricularia subglabra (strain TFB-10046 / SS5)</name>
    <name type="common">White-rot fungus</name>
    <name type="synonym">Auricularia delicata (strain TFB10046)</name>
    <dbReference type="NCBI Taxonomy" id="717982"/>
    <lineage>
        <taxon>Eukaryota</taxon>
        <taxon>Fungi</taxon>
        <taxon>Dikarya</taxon>
        <taxon>Basidiomycota</taxon>
        <taxon>Agaricomycotina</taxon>
        <taxon>Agaricomycetes</taxon>
        <taxon>Auriculariales</taxon>
        <taxon>Auriculariaceae</taxon>
        <taxon>Auricularia</taxon>
    </lineage>
</organism>
<evidence type="ECO:0000313" key="4">
    <source>
        <dbReference type="Proteomes" id="UP000006514"/>
    </source>
</evidence>
<dbReference type="SUPFAM" id="SSF56219">
    <property type="entry name" value="DNase I-like"/>
    <property type="match status" value="1"/>
</dbReference>
<dbReference type="KEGG" id="adl:AURDEDRAFT_77164"/>